<proteinExistence type="predicted"/>
<dbReference type="KEGG" id="sman:C12CBH8_04540"/>
<gene>
    <name evidence="2" type="ORF">C12CBH8_04540</name>
</gene>
<dbReference type="EMBL" id="AP023321">
    <property type="protein sequence ID" value="BCI59815.1"/>
    <property type="molecule type" value="Genomic_DNA"/>
</dbReference>
<evidence type="ECO:0000313" key="3">
    <source>
        <dbReference type="Proteomes" id="UP000593890"/>
    </source>
</evidence>
<dbReference type="RefSeq" id="WP_090265781.1">
    <property type="nucleotide sequence ID" value="NZ_AP023321.1"/>
</dbReference>
<accession>A0A7I8D1F1</accession>
<dbReference type="Proteomes" id="UP000593890">
    <property type="component" value="Chromosome"/>
</dbReference>
<organism evidence="2 3">
    <name type="scientific">Solibaculum mannosilyticum</name>
    <dbReference type="NCBI Taxonomy" id="2780922"/>
    <lineage>
        <taxon>Bacteria</taxon>
        <taxon>Bacillati</taxon>
        <taxon>Bacillota</taxon>
        <taxon>Clostridia</taxon>
        <taxon>Eubacteriales</taxon>
        <taxon>Oscillospiraceae</taxon>
        <taxon>Solibaculum</taxon>
    </lineage>
</organism>
<dbReference type="AlphaFoldDB" id="A0A7I8D1F1"/>
<dbReference type="Pfam" id="PF09848">
    <property type="entry name" value="SLFN-g3_helicase"/>
    <property type="match status" value="1"/>
</dbReference>
<evidence type="ECO:0000313" key="2">
    <source>
        <dbReference type="EMBL" id="BCI59815.1"/>
    </source>
</evidence>
<dbReference type="InterPro" id="IPR018647">
    <property type="entry name" value="SLFN_3-like_DNA/RNA_helicase"/>
</dbReference>
<name>A0A7I8D1F1_9FIRM</name>
<dbReference type="InterPro" id="IPR027417">
    <property type="entry name" value="P-loop_NTPase"/>
</dbReference>
<dbReference type="SUPFAM" id="SSF52540">
    <property type="entry name" value="P-loop containing nucleoside triphosphate hydrolases"/>
    <property type="match status" value="1"/>
</dbReference>
<evidence type="ECO:0000259" key="1">
    <source>
        <dbReference type="Pfam" id="PF09848"/>
    </source>
</evidence>
<dbReference type="Gene3D" id="3.40.50.300">
    <property type="entry name" value="P-loop containing nucleotide triphosphate hydrolases"/>
    <property type="match status" value="1"/>
</dbReference>
<sequence>MCKDSRCYCAAVQDLLAMKSYEIAGHLKEITKGHTSESEYQSWCRSLPILLGVLHRAGMDRLSLALEYETPLGKRIDAVLLGEGRVTHRPLALIIELKQWSFIGENTKGKETFVRVCISPKEKLFEDREHPVQQTLTYKKHLKRNHSNVSSGKIDVLCCQFLHNFEQKEQLFEGNYSDYAFLKKETYVKGEEEKLEAFLRDTFSSSPNQEAVDLFLNGEYVFGSCDYEALRSVNEGKENAVMIDEQKEINKRVYKILEQLKEDPSHRELVVISGAPGTGKTVIGLHMLWLYGIIFEKTRQHGLKCVFSMPRSRTLAQVIQGASHIPIVYLENIAAGMDMAVIDEAHRIERLDEAMRTLFTKAKIVVVLQDDHQRVRLSEEGTVENFVRFAGQEGIACETFCLTVQKRLQYLSNYVQCLHKLLYERYDAPIPECDGIELICWDSLLGLDKYLHQMQENKNHVKWYAPFCWPWSRDAQKKDISIQTDEGTFEKPWNPEHEQYEWYQGARESDLDQVGCIYTAHGLQFEHTGLIWWDDLRWNEARSDWEIDLNASQDWQFIRSIVEFYGGKLASDKSPWQVRDGGTVWDIYTFLQRRGADMDAIKELVLNTYWVLLTRALKGVSIWFKDNATAEHFRKVMGAQIWHPGNTER</sequence>
<reference evidence="3" key="1">
    <citation type="submission" date="2020-07" db="EMBL/GenBank/DDBJ databases">
        <title>Complete genome sequencing of Clostridia bacterium strain 12CBH8.</title>
        <authorList>
            <person name="Sakamoto M."/>
            <person name="Murakami T."/>
            <person name="Mori H."/>
        </authorList>
    </citation>
    <scope>NUCLEOTIDE SEQUENCE [LARGE SCALE GENOMIC DNA]</scope>
    <source>
        <strain evidence="3">12CBH8</strain>
    </source>
</reference>
<protein>
    <submittedName>
        <fullName evidence="2">ATP/GTP-binding protein</fullName>
    </submittedName>
</protein>
<feature type="domain" description="Schlafen group 3-like DNA/RNA helicase" evidence="1">
    <location>
        <begin position="268"/>
        <end position="626"/>
    </location>
</feature>
<keyword evidence="3" id="KW-1185">Reference proteome</keyword>